<dbReference type="Proteomes" id="UP000521943">
    <property type="component" value="Unassembled WGS sequence"/>
</dbReference>
<accession>A0A8H6HS00</accession>
<keyword evidence="1" id="KW-0732">Signal</keyword>
<gene>
    <name evidence="2" type="ORF">DFP72DRAFT_1070789</name>
</gene>
<sequence>MKFTLAPLATLLFGASYLVANAAAYSYNDYNELDARYQIDGVLSERGFGLEARETVDVPFQPSLRAFLEEAVTAHRRSISEDEEYLEARADDKMINVDAIVVNTDKNPPKVSLEVKPNMLLLMFVGAVEKKLKALGKPDNLHDYTPIIRNVAIRYSNRMSMRLNDPELGVKDGDTITFKYYIEVGPTPVSLQGIPIRTLPPKPTQRQ</sequence>
<organism evidence="2 3">
    <name type="scientific">Ephemerocybe angulata</name>
    <dbReference type="NCBI Taxonomy" id="980116"/>
    <lineage>
        <taxon>Eukaryota</taxon>
        <taxon>Fungi</taxon>
        <taxon>Dikarya</taxon>
        <taxon>Basidiomycota</taxon>
        <taxon>Agaricomycotina</taxon>
        <taxon>Agaricomycetes</taxon>
        <taxon>Agaricomycetidae</taxon>
        <taxon>Agaricales</taxon>
        <taxon>Agaricineae</taxon>
        <taxon>Psathyrellaceae</taxon>
        <taxon>Ephemerocybe</taxon>
    </lineage>
</organism>
<evidence type="ECO:0000256" key="1">
    <source>
        <dbReference type="SAM" id="SignalP"/>
    </source>
</evidence>
<comment type="caution">
    <text evidence="2">The sequence shown here is derived from an EMBL/GenBank/DDBJ whole genome shotgun (WGS) entry which is preliminary data.</text>
</comment>
<proteinExistence type="predicted"/>
<dbReference type="AlphaFoldDB" id="A0A8H6HS00"/>
<evidence type="ECO:0000313" key="2">
    <source>
        <dbReference type="EMBL" id="KAF6752098.1"/>
    </source>
</evidence>
<protein>
    <submittedName>
        <fullName evidence="2">Uncharacterized protein</fullName>
    </submittedName>
</protein>
<keyword evidence="3" id="KW-1185">Reference proteome</keyword>
<dbReference type="EMBL" id="JACGCI010000046">
    <property type="protein sequence ID" value="KAF6752098.1"/>
    <property type="molecule type" value="Genomic_DNA"/>
</dbReference>
<feature type="signal peptide" evidence="1">
    <location>
        <begin position="1"/>
        <end position="24"/>
    </location>
</feature>
<name>A0A8H6HS00_9AGAR</name>
<reference evidence="2 3" key="1">
    <citation type="submission" date="2020-07" db="EMBL/GenBank/DDBJ databases">
        <title>Comparative genomics of pyrophilous fungi reveals a link between fire events and developmental genes.</title>
        <authorList>
            <consortium name="DOE Joint Genome Institute"/>
            <person name="Steindorff A.S."/>
            <person name="Carver A."/>
            <person name="Calhoun S."/>
            <person name="Stillman K."/>
            <person name="Liu H."/>
            <person name="Lipzen A."/>
            <person name="Pangilinan J."/>
            <person name="Labutti K."/>
            <person name="Bruns T.D."/>
            <person name="Grigoriev I.V."/>
        </authorList>
    </citation>
    <scope>NUCLEOTIDE SEQUENCE [LARGE SCALE GENOMIC DNA]</scope>
    <source>
        <strain evidence="2 3">CBS 144469</strain>
    </source>
</reference>
<evidence type="ECO:0000313" key="3">
    <source>
        <dbReference type="Proteomes" id="UP000521943"/>
    </source>
</evidence>
<feature type="chain" id="PRO_5034271298" evidence="1">
    <location>
        <begin position="25"/>
        <end position="207"/>
    </location>
</feature>